<feature type="binding site" evidence="5">
    <location>
        <position position="87"/>
    </location>
    <ligand>
        <name>Mg(2+)</name>
        <dbReference type="ChEBI" id="CHEBI:18420"/>
        <label>1</label>
        <note>catalytic</note>
    </ligand>
</feature>
<feature type="binding site" evidence="5">
    <location>
        <position position="67"/>
    </location>
    <ligand>
        <name>Mg(2+)</name>
        <dbReference type="ChEBI" id="CHEBI:18420"/>
        <label>1</label>
        <note>catalytic</note>
    </ligand>
</feature>
<dbReference type="CDD" id="cd01638">
    <property type="entry name" value="CysQ"/>
    <property type="match status" value="1"/>
</dbReference>
<dbReference type="GO" id="GO:0000103">
    <property type="term" value="P:sulfate assimilation"/>
    <property type="evidence" value="ECO:0007669"/>
    <property type="project" value="TreeGrafter"/>
</dbReference>
<dbReference type="Gene3D" id="3.40.190.80">
    <property type="match status" value="1"/>
</dbReference>
<dbReference type="Gene3D" id="3.30.540.10">
    <property type="entry name" value="Fructose-1,6-Bisphosphatase, subunit A, domain 1"/>
    <property type="match status" value="1"/>
</dbReference>
<dbReference type="NCBIfam" id="TIGR01331">
    <property type="entry name" value="bisphos_cysQ"/>
    <property type="match status" value="1"/>
</dbReference>
<organism evidence="6 7">
    <name type="scientific">Marinobacter salsuginis</name>
    <dbReference type="NCBI Taxonomy" id="418719"/>
    <lineage>
        <taxon>Bacteria</taxon>
        <taxon>Pseudomonadati</taxon>
        <taxon>Pseudomonadota</taxon>
        <taxon>Gammaproteobacteria</taxon>
        <taxon>Pseudomonadales</taxon>
        <taxon>Marinobacteraceae</taxon>
        <taxon>Marinobacter</taxon>
    </lineage>
</organism>
<keyword evidence="3 4" id="KW-0460">Magnesium</keyword>
<dbReference type="GO" id="GO:0005886">
    <property type="term" value="C:plasma membrane"/>
    <property type="evidence" value="ECO:0007669"/>
    <property type="project" value="UniProtKB-SubCell"/>
</dbReference>
<dbReference type="HAMAP" id="MF_02095">
    <property type="entry name" value="CysQ"/>
    <property type="match status" value="1"/>
</dbReference>
<feature type="binding site" evidence="4">
    <location>
        <position position="212"/>
    </location>
    <ligand>
        <name>Mg(2+)</name>
        <dbReference type="ChEBI" id="CHEBI:18420"/>
        <label>2</label>
    </ligand>
</feature>
<comment type="similarity">
    <text evidence="4">Belongs to the inositol monophosphatase superfamily. CysQ family.</text>
</comment>
<name>A0A5M3PWH3_9GAMM</name>
<comment type="catalytic activity">
    <reaction evidence="1 4">
        <text>adenosine 3',5'-bisphosphate + H2O = AMP + phosphate</text>
        <dbReference type="Rhea" id="RHEA:10040"/>
        <dbReference type="ChEBI" id="CHEBI:15377"/>
        <dbReference type="ChEBI" id="CHEBI:43474"/>
        <dbReference type="ChEBI" id="CHEBI:58343"/>
        <dbReference type="ChEBI" id="CHEBI:456215"/>
        <dbReference type="EC" id="3.1.3.7"/>
    </reaction>
</comment>
<feature type="binding site" evidence="4">
    <location>
        <position position="67"/>
    </location>
    <ligand>
        <name>substrate</name>
    </ligand>
</feature>
<evidence type="ECO:0000313" key="7">
    <source>
        <dbReference type="Proteomes" id="UP000387223"/>
    </source>
</evidence>
<dbReference type="SUPFAM" id="SSF56655">
    <property type="entry name" value="Carbohydrate phosphatase"/>
    <property type="match status" value="1"/>
</dbReference>
<evidence type="ECO:0000313" key="6">
    <source>
        <dbReference type="EMBL" id="GBO87146.1"/>
    </source>
</evidence>
<dbReference type="InterPro" id="IPR050725">
    <property type="entry name" value="CysQ/Inositol_MonoPase"/>
</dbReference>
<feature type="binding site" evidence="4 5">
    <location>
        <position position="90"/>
    </location>
    <ligand>
        <name>Mg(2+)</name>
        <dbReference type="ChEBI" id="CHEBI:18420"/>
        <label>2</label>
    </ligand>
</feature>
<dbReference type="GO" id="GO:0008441">
    <property type="term" value="F:3'(2'),5'-bisphosphate nucleotidase activity"/>
    <property type="evidence" value="ECO:0007669"/>
    <property type="project" value="UniProtKB-UniRule"/>
</dbReference>
<keyword evidence="4" id="KW-0472">Membrane</keyword>
<feature type="binding site" evidence="4">
    <location>
        <position position="67"/>
    </location>
    <ligand>
        <name>Mg(2+)</name>
        <dbReference type="ChEBI" id="CHEBI:18420"/>
        <label>1</label>
    </ligand>
</feature>
<gene>
    <name evidence="4" type="primary">cysQ</name>
    <name evidence="6" type="ORF">MSSD14B_08140</name>
</gene>
<dbReference type="Pfam" id="PF00459">
    <property type="entry name" value="Inositol_P"/>
    <property type="match status" value="1"/>
</dbReference>
<feature type="binding site" evidence="4">
    <location>
        <position position="87"/>
    </location>
    <ligand>
        <name>Mg(2+)</name>
        <dbReference type="ChEBI" id="CHEBI:18420"/>
        <label>1</label>
    </ligand>
</feature>
<dbReference type="InterPro" id="IPR020583">
    <property type="entry name" value="Inositol_monoP_metal-BS"/>
</dbReference>
<feature type="binding site" evidence="4">
    <location>
        <position position="87"/>
    </location>
    <ligand>
        <name>Mg(2+)</name>
        <dbReference type="ChEBI" id="CHEBI:18420"/>
        <label>2</label>
    </ligand>
</feature>
<dbReference type="PROSITE" id="PS00629">
    <property type="entry name" value="IMP_1"/>
    <property type="match status" value="1"/>
</dbReference>
<evidence type="ECO:0000256" key="2">
    <source>
        <dbReference type="ARBA" id="ARBA00022723"/>
    </source>
</evidence>
<feature type="binding site" evidence="4">
    <location>
        <position position="89"/>
    </location>
    <ligand>
        <name>Mg(2+)</name>
        <dbReference type="ChEBI" id="CHEBI:18420"/>
        <label>1</label>
    </ligand>
</feature>
<dbReference type="PANTHER" id="PTHR43028">
    <property type="entry name" value="3'(2'),5'-BISPHOSPHATE NUCLEOTIDASE 1"/>
    <property type="match status" value="1"/>
</dbReference>
<evidence type="ECO:0000256" key="4">
    <source>
        <dbReference type="HAMAP-Rule" id="MF_02095"/>
    </source>
</evidence>
<dbReference type="RefSeq" id="WP_136632134.1">
    <property type="nucleotide sequence ID" value="NZ_BGZI01000003.1"/>
</dbReference>
<keyword evidence="4" id="KW-0997">Cell inner membrane</keyword>
<dbReference type="InterPro" id="IPR006240">
    <property type="entry name" value="CysQ"/>
</dbReference>
<dbReference type="InterPro" id="IPR000760">
    <property type="entry name" value="Inositol_monophosphatase-like"/>
</dbReference>
<feature type="binding site" evidence="4">
    <location>
        <begin position="89"/>
        <end position="92"/>
    </location>
    <ligand>
        <name>substrate</name>
    </ligand>
</feature>
<keyword evidence="4" id="KW-1003">Cell membrane</keyword>
<dbReference type="PRINTS" id="PR00377">
    <property type="entry name" value="IMPHPHTASES"/>
</dbReference>
<dbReference type="FunFam" id="3.40.190.80:FF:000005">
    <property type="entry name" value="3'(2'),5'-bisphosphate nucleotidase CysQ"/>
    <property type="match status" value="1"/>
</dbReference>
<protein>
    <recommendedName>
        <fullName evidence="4">3'(2'),5'-bisphosphate nucleotidase CysQ</fullName>
        <ecNumber evidence="4">3.1.3.7</ecNumber>
    </recommendedName>
    <alternativeName>
        <fullName evidence="4">3'(2'),5-bisphosphonucleoside 3'(2')-phosphohydrolase</fullName>
    </alternativeName>
    <alternativeName>
        <fullName evidence="4">3'-phosphoadenosine 5'-phosphate phosphatase</fullName>
        <shortName evidence="4">PAP phosphatase</shortName>
    </alternativeName>
</protein>
<dbReference type="EMBL" id="BGZI01000003">
    <property type="protein sequence ID" value="GBO87146.1"/>
    <property type="molecule type" value="Genomic_DNA"/>
</dbReference>
<dbReference type="GO" id="GO:0050427">
    <property type="term" value="P:3'-phosphoadenosine 5'-phosphosulfate metabolic process"/>
    <property type="evidence" value="ECO:0007669"/>
    <property type="project" value="TreeGrafter"/>
</dbReference>
<comment type="function">
    <text evidence="4">Converts adenosine-3',5'-bisphosphate (PAP) to AMP.</text>
</comment>
<dbReference type="EC" id="3.1.3.7" evidence="4"/>
<evidence type="ECO:0000256" key="5">
    <source>
        <dbReference type="PIRSR" id="PIRSR600760-2"/>
    </source>
</evidence>
<proteinExistence type="inferred from homology"/>
<feature type="binding site" evidence="5">
    <location>
        <position position="212"/>
    </location>
    <ligand>
        <name>Mg(2+)</name>
        <dbReference type="ChEBI" id="CHEBI:18420"/>
        <label>1</label>
        <note>catalytic</note>
    </ligand>
</feature>
<reference evidence="6 7" key="1">
    <citation type="journal article" date="2019" name="J. Gen. Appl. Microbiol.">
        <title>Aerobic degradation of cis-dichloroethene by the marine bacterium Marinobacter salsuginis strain 5N-3.</title>
        <authorList>
            <person name="Inoue Y."/>
            <person name="Fukunaga Y."/>
            <person name="Katsumata H."/>
            <person name="Ohji S."/>
            <person name="Hosoyama A."/>
            <person name="Mori K."/>
            <person name="Ando K."/>
        </authorList>
    </citation>
    <scope>NUCLEOTIDE SEQUENCE [LARGE SCALE GENOMIC DNA]</scope>
    <source>
        <strain evidence="6 7">NBRC 109114</strain>
    </source>
</reference>
<dbReference type="PANTHER" id="PTHR43028:SF5">
    <property type="entry name" value="3'(2'),5'-BISPHOSPHATE NUCLEOTIDASE 1"/>
    <property type="match status" value="1"/>
</dbReference>
<keyword evidence="2 4" id="KW-0479">Metal-binding</keyword>
<comment type="cofactor">
    <cofactor evidence="4 5">
        <name>Mg(2+)</name>
        <dbReference type="ChEBI" id="CHEBI:18420"/>
    </cofactor>
</comment>
<comment type="caution">
    <text evidence="6">The sequence shown here is derived from an EMBL/GenBank/DDBJ whole genome shotgun (WGS) entry which is preliminary data.</text>
</comment>
<sequence>MHYSSILPDVIKVADEASGKVLHIYQSDFKVSYKADDSPITAADTAAHEIITQGLRRISMDIPILSEEGKDIPWEERKQWRRFWLVDPIDGTKDFTQRTGEFTVNIAMIEDGQPVMGVVTAPALKEAYWGVVGEGAHRRDRTGKVHRIRVAEPKEVKRVVASKNHLNPETRAFIDKLGDHELVQAGSSLKFCRIAEGHADIYPRMGPTCEWDTGAAQAVLVAAGGKVQTVDGQPLKYGKQDVLNPYFIAAGSWYLPQP</sequence>
<dbReference type="GO" id="GO:0000287">
    <property type="term" value="F:magnesium ion binding"/>
    <property type="evidence" value="ECO:0007669"/>
    <property type="project" value="UniProtKB-UniRule"/>
</dbReference>
<dbReference type="Proteomes" id="UP000387223">
    <property type="component" value="Unassembled WGS sequence"/>
</dbReference>
<keyword evidence="4" id="KW-0378">Hydrolase</keyword>
<feature type="binding site" evidence="5">
    <location>
        <position position="89"/>
    </location>
    <ligand>
        <name>Mg(2+)</name>
        <dbReference type="ChEBI" id="CHEBI:18420"/>
        <label>1</label>
        <note>catalytic</note>
    </ligand>
</feature>
<evidence type="ECO:0000256" key="1">
    <source>
        <dbReference type="ARBA" id="ARBA00001625"/>
    </source>
</evidence>
<dbReference type="AlphaFoldDB" id="A0A5M3PWH3"/>
<feature type="binding site" evidence="4">
    <location>
        <position position="212"/>
    </location>
    <ligand>
        <name>substrate</name>
    </ligand>
</feature>
<accession>A0A5M3PWH3</accession>
<comment type="subcellular location">
    <subcellularLocation>
        <location evidence="4">Cell inner membrane</location>
        <topology evidence="4">Peripheral membrane protein</topology>
        <orientation evidence="4">Cytoplasmic side</orientation>
    </subcellularLocation>
</comment>
<evidence type="ECO:0000256" key="3">
    <source>
        <dbReference type="ARBA" id="ARBA00022842"/>
    </source>
</evidence>